<accession>A0A2K4ZM84</accession>
<evidence type="ECO:0000256" key="2">
    <source>
        <dbReference type="ARBA" id="ARBA00023251"/>
    </source>
</evidence>
<dbReference type="GO" id="GO:0046677">
    <property type="term" value="P:response to antibiotic"/>
    <property type="evidence" value="ECO:0007669"/>
    <property type="project" value="UniProtKB-KW"/>
</dbReference>
<feature type="domain" description="Polymerase nucleotidyl transferase" evidence="4">
    <location>
        <begin position="23"/>
        <end position="92"/>
    </location>
</feature>
<protein>
    <submittedName>
        <fullName evidence="6">Streptomycin 3''-adenylyltransferase</fullName>
        <ecNumber evidence="6">2.7.7.47</ecNumber>
    </submittedName>
</protein>
<dbReference type="GO" id="GO:0070566">
    <property type="term" value="F:adenylyltransferase activity"/>
    <property type="evidence" value="ECO:0007669"/>
    <property type="project" value="InterPro"/>
</dbReference>
<comment type="catalytic activity">
    <reaction evidence="3">
        <text>spectinomycin + ATP = 9-O-adenylylspectinomycin + diphosphate</text>
        <dbReference type="Rhea" id="RHEA:63228"/>
        <dbReference type="ChEBI" id="CHEBI:30616"/>
        <dbReference type="ChEBI" id="CHEBI:33019"/>
        <dbReference type="ChEBI" id="CHEBI:146260"/>
        <dbReference type="ChEBI" id="CHEBI:146261"/>
    </reaction>
</comment>
<dbReference type="Gene3D" id="3.30.460.10">
    <property type="entry name" value="Beta Polymerase, domain 2"/>
    <property type="match status" value="1"/>
</dbReference>
<dbReference type="InterPro" id="IPR002934">
    <property type="entry name" value="Polymerase_NTP_transf_dom"/>
</dbReference>
<keyword evidence="6" id="KW-0548">Nucleotidyltransferase</keyword>
<dbReference type="RefSeq" id="WP_242982565.1">
    <property type="nucleotide sequence ID" value="NZ_JANJZD010000026.1"/>
</dbReference>
<dbReference type="EMBL" id="OFSM01000026">
    <property type="protein sequence ID" value="SOY31502.1"/>
    <property type="molecule type" value="Genomic_DNA"/>
</dbReference>
<dbReference type="PIRSF" id="PIRSF000819">
    <property type="entry name" value="Streptomycin_3-adenylyltransf"/>
    <property type="match status" value="1"/>
</dbReference>
<dbReference type="Proteomes" id="UP000236311">
    <property type="component" value="Unassembled WGS sequence"/>
</dbReference>
<dbReference type="EC" id="2.7.7.47" evidence="6"/>
<reference evidence="6 7" key="1">
    <citation type="submission" date="2018-01" db="EMBL/GenBank/DDBJ databases">
        <authorList>
            <person name="Gaut B.S."/>
            <person name="Morton B.R."/>
            <person name="Clegg M.T."/>
            <person name="Duvall M.R."/>
        </authorList>
    </citation>
    <scope>NUCLEOTIDE SEQUENCE [LARGE SCALE GENOMIC DNA]</scope>
    <source>
        <strain evidence="6">GP69</strain>
    </source>
</reference>
<dbReference type="AlphaFoldDB" id="A0A2K4ZM84"/>
<dbReference type="Pfam" id="PF01909">
    <property type="entry name" value="NTP_transf_2"/>
    <property type="match status" value="1"/>
</dbReference>
<dbReference type="GO" id="GO:0009012">
    <property type="term" value="F:aminoglycoside 3''-adenylyltransferase activity"/>
    <property type="evidence" value="ECO:0007669"/>
    <property type="project" value="UniProtKB-EC"/>
</dbReference>
<dbReference type="CDD" id="cd05403">
    <property type="entry name" value="NT_KNTase_like"/>
    <property type="match status" value="1"/>
</dbReference>
<name>A0A2K4ZM84_9FIRM</name>
<evidence type="ECO:0000313" key="7">
    <source>
        <dbReference type="Proteomes" id="UP000236311"/>
    </source>
</evidence>
<proteinExistence type="predicted"/>
<organism evidence="6 7">
    <name type="scientific">Acetatifactor muris</name>
    <dbReference type="NCBI Taxonomy" id="879566"/>
    <lineage>
        <taxon>Bacteria</taxon>
        <taxon>Bacillati</taxon>
        <taxon>Bacillota</taxon>
        <taxon>Clostridia</taxon>
        <taxon>Lachnospirales</taxon>
        <taxon>Lachnospiraceae</taxon>
        <taxon>Acetatifactor</taxon>
    </lineage>
</organism>
<evidence type="ECO:0000256" key="1">
    <source>
        <dbReference type="ARBA" id="ARBA00022679"/>
    </source>
</evidence>
<gene>
    <name evidence="6" type="primary">ant1</name>
    <name evidence="6" type="ORF">AMURIS_04246</name>
</gene>
<dbReference type="InterPro" id="IPR043519">
    <property type="entry name" value="NT_sf"/>
</dbReference>
<dbReference type="Pfam" id="PF13427">
    <property type="entry name" value="AadA_C"/>
    <property type="match status" value="1"/>
</dbReference>
<feature type="domain" description="Adenylyltransferase AadA C-terminal" evidence="5">
    <location>
        <begin position="157"/>
        <end position="256"/>
    </location>
</feature>
<evidence type="ECO:0000256" key="3">
    <source>
        <dbReference type="ARBA" id="ARBA00047831"/>
    </source>
</evidence>
<dbReference type="SUPFAM" id="SSF81301">
    <property type="entry name" value="Nucleotidyltransferase"/>
    <property type="match status" value="1"/>
</dbReference>
<dbReference type="InterPro" id="IPR025184">
    <property type="entry name" value="AadA_C"/>
</dbReference>
<keyword evidence="7" id="KW-1185">Reference proteome</keyword>
<keyword evidence="1 6" id="KW-0808">Transferase</keyword>
<evidence type="ECO:0000259" key="4">
    <source>
        <dbReference type="Pfam" id="PF01909"/>
    </source>
</evidence>
<evidence type="ECO:0000259" key="5">
    <source>
        <dbReference type="Pfam" id="PF13427"/>
    </source>
</evidence>
<keyword evidence="2" id="KW-0046">Antibiotic resistance</keyword>
<dbReference type="InterPro" id="IPR024172">
    <property type="entry name" value="AadA/Aad9"/>
</dbReference>
<sequence length="268" mass="30737">MRTIYKKKTGMDYEDLLCRFTEMCRRVLGENLTGVYLHGSAAMGCFQQEISDLDLLVIVNADVPDSVKADFMEHVVRLDEEGPGKGMELSLVKREFCRPFVYPTPFELHFSEAHLEWYKRNPQEYVEKMRGTDRDLAAHFMITRRYGICLWGAGIEDVFGEVPAEAYRDSILYDMENAREDILINPLYVTLNLCRVLGYLREGLVLSKKSGGEWGLEHLPEAFHVLLQKALQCYASGEKISADTEKTVQFADYMTTEIHKMVTVQTGH</sequence>
<evidence type="ECO:0000313" key="6">
    <source>
        <dbReference type="EMBL" id="SOY31502.1"/>
    </source>
</evidence>